<gene>
    <name evidence="6" type="ORF">PHMEG_00013448</name>
</gene>
<dbReference type="InterPro" id="IPR031825">
    <property type="entry name" value="RXLR"/>
</dbReference>
<accession>A0A225W689</accession>
<evidence type="ECO:0000256" key="3">
    <source>
        <dbReference type="ARBA" id="ARBA00022525"/>
    </source>
</evidence>
<reference evidence="7" key="1">
    <citation type="submission" date="2017-03" db="EMBL/GenBank/DDBJ databases">
        <title>Phytopthora megakarya and P. palmivora, two closely related causual agents of cacao black pod achieved similar genome size and gene model numbers by different mechanisms.</title>
        <authorList>
            <person name="Ali S."/>
            <person name="Shao J."/>
            <person name="Larry D.J."/>
            <person name="Kronmiller B."/>
            <person name="Shen D."/>
            <person name="Strem M.D."/>
            <person name="Melnick R.L."/>
            <person name="Guiltinan M.J."/>
            <person name="Tyler B.M."/>
            <person name="Meinhardt L.W."/>
            <person name="Bailey B.A."/>
        </authorList>
    </citation>
    <scope>NUCLEOTIDE SEQUENCE [LARGE SCALE GENOMIC DNA]</scope>
    <source>
        <strain evidence="7">zdho120</strain>
    </source>
</reference>
<proteinExistence type="inferred from homology"/>
<evidence type="ECO:0000256" key="4">
    <source>
        <dbReference type="ARBA" id="ARBA00022729"/>
    </source>
</evidence>
<dbReference type="EMBL" id="NBNE01001627">
    <property type="protein sequence ID" value="OWZ13261.1"/>
    <property type="molecule type" value="Genomic_DNA"/>
</dbReference>
<feature type="signal peptide" evidence="5">
    <location>
        <begin position="1"/>
        <end position="20"/>
    </location>
</feature>
<evidence type="ECO:0000313" key="6">
    <source>
        <dbReference type="EMBL" id="OWZ13261.1"/>
    </source>
</evidence>
<keyword evidence="4 5" id="KW-0732">Signal</keyword>
<evidence type="ECO:0000313" key="7">
    <source>
        <dbReference type="Proteomes" id="UP000198211"/>
    </source>
</evidence>
<dbReference type="AlphaFoldDB" id="A0A225W689"/>
<evidence type="ECO:0000256" key="2">
    <source>
        <dbReference type="ARBA" id="ARBA00010400"/>
    </source>
</evidence>
<feature type="chain" id="PRO_5044976164" description="RxLR effector protein" evidence="5">
    <location>
        <begin position="21"/>
        <end position="176"/>
    </location>
</feature>
<comment type="similarity">
    <text evidence="2 5">Belongs to the RxLR effector family.</text>
</comment>
<comment type="caution">
    <text evidence="6">The sequence shown here is derived from an EMBL/GenBank/DDBJ whole genome shotgun (WGS) entry which is preliminary data.</text>
</comment>
<comment type="domain">
    <text evidence="5">The RxLR-dEER motif acts to carry the protein into the host cell cytoplasm through binding to cell surface phosphatidylinositol-3-phosphate.</text>
</comment>
<comment type="subcellular location">
    <subcellularLocation>
        <location evidence="1 5">Secreted</location>
    </subcellularLocation>
</comment>
<name>A0A225W689_9STRA</name>
<evidence type="ECO:0000256" key="1">
    <source>
        <dbReference type="ARBA" id="ARBA00004613"/>
    </source>
</evidence>
<evidence type="ECO:0000256" key="5">
    <source>
        <dbReference type="RuleBase" id="RU367124"/>
    </source>
</evidence>
<dbReference type="Proteomes" id="UP000198211">
    <property type="component" value="Unassembled WGS sequence"/>
</dbReference>
<keyword evidence="7" id="KW-1185">Reference proteome</keyword>
<comment type="function">
    <text evidence="5">Effector that suppresses plant defense responses during pathogen infection.</text>
</comment>
<sequence length="176" mass="19609">MRFGILVVVMTTVFIDSNVAVKAAISDQQNLPEVIQDHVAESVMKHTNNNLRGLESDTTNDEERGNNGWKILSSFTSFKKRGDTQLDLAKKLIEAGNTPEKIAKNNIPLETMFRAWGLDDLGVDGAKLTHAEFMKLGETNPAAMTRINKMLLSDSELLQRVTNMNAYRWAINGKTT</sequence>
<organism evidence="6 7">
    <name type="scientific">Phytophthora megakarya</name>
    <dbReference type="NCBI Taxonomy" id="4795"/>
    <lineage>
        <taxon>Eukaryota</taxon>
        <taxon>Sar</taxon>
        <taxon>Stramenopiles</taxon>
        <taxon>Oomycota</taxon>
        <taxon>Peronosporomycetes</taxon>
        <taxon>Peronosporales</taxon>
        <taxon>Peronosporaceae</taxon>
        <taxon>Phytophthora</taxon>
    </lineage>
</organism>
<dbReference type="Pfam" id="PF16810">
    <property type="entry name" value="RXLR"/>
    <property type="match status" value="1"/>
</dbReference>
<protein>
    <recommendedName>
        <fullName evidence="5">RxLR effector protein</fullName>
    </recommendedName>
</protein>
<keyword evidence="3 5" id="KW-0964">Secreted</keyword>